<reference evidence="13" key="1">
    <citation type="submission" date="2025-08" db="UniProtKB">
        <authorList>
            <consortium name="RefSeq"/>
        </authorList>
    </citation>
    <scope>IDENTIFICATION</scope>
</reference>
<accession>A0ABM0K594</accession>
<dbReference type="GeneID" id="101853497"/>
<keyword evidence="12" id="KW-1185">Reference proteome</keyword>
<dbReference type="Proteomes" id="UP000694888">
    <property type="component" value="Unplaced"/>
</dbReference>
<evidence type="ECO:0000256" key="9">
    <source>
        <dbReference type="ARBA" id="ARBA00045204"/>
    </source>
</evidence>
<feature type="transmembrane region" description="Helical" evidence="11">
    <location>
        <begin position="54"/>
        <end position="74"/>
    </location>
</feature>
<evidence type="ECO:0000313" key="13">
    <source>
        <dbReference type="RefSeq" id="XP_005109067.1"/>
    </source>
</evidence>
<dbReference type="PANTHER" id="PTHR13202">
    <property type="entry name" value="MICROSOMAL SIGNAL PEPTIDASE 12 KDA SUBUNIT"/>
    <property type="match status" value="1"/>
</dbReference>
<evidence type="ECO:0000256" key="8">
    <source>
        <dbReference type="ARBA" id="ARBA00032913"/>
    </source>
</evidence>
<evidence type="ECO:0000256" key="4">
    <source>
        <dbReference type="ARBA" id="ARBA00022692"/>
    </source>
</evidence>
<comment type="function">
    <text evidence="9">Component of the signal peptidase complex (SPC) which catalyzes the cleavage of N-terminal signal sequences from nascent proteins as they are translocated into the lumen of the endoplasmic reticulum. Dispensable for SPC enzymatic activity.</text>
</comment>
<keyword evidence="7 11" id="KW-0472">Membrane</keyword>
<evidence type="ECO:0000256" key="11">
    <source>
        <dbReference type="SAM" id="Phobius"/>
    </source>
</evidence>
<dbReference type="RefSeq" id="XP_005109067.1">
    <property type="nucleotide sequence ID" value="XM_005109010.3"/>
</dbReference>
<comment type="similarity">
    <text evidence="2">Belongs to the SPCS1 family.</text>
</comment>
<feature type="transmembrane region" description="Helical" evidence="11">
    <location>
        <begin position="30"/>
        <end position="48"/>
    </location>
</feature>
<gene>
    <name evidence="13" type="primary">LOC101853497</name>
</gene>
<evidence type="ECO:0000256" key="7">
    <source>
        <dbReference type="ARBA" id="ARBA00023136"/>
    </source>
</evidence>
<evidence type="ECO:0000313" key="12">
    <source>
        <dbReference type="Proteomes" id="UP000694888"/>
    </source>
</evidence>
<comment type="subcellular location">
    <subcellularLocation>
        <location evidence="1">Endoplasmic reticulum membrane</location>
        <topology evidence="1">Multi-pass membrane protein</topology>
    </subcellularLocation>
</comment>
<protein>
    <recommendedName>
        <fullName evidence="3">Signal peptidase complex subunit 1</fullName>
    </recommendedName>
    <alternativeName>
        <fullName evidence="8">Microsomal signal peptidase 12 kDa subunit</fullName>
    </alternativeName>
</protein>
<dbReference type="InterPro" id="IPR009542">
    <property type="entry name" value="Spc1/SPCS1"/>
</dbReference>
<evidence type="ECO:0000256" key="1">
    <source>
        <dbReference type="ARBA" id="ARBA00004477"/>
    </source>
</evidence>
<evidence type="ECO:0000256" key="2">
    <source>
        <dbReference type="ARBA" id="ARBA00005245"/>
    </source>
</evidence>
<dbReference type="PANTHER" id="PTHR13202:SF0">
    <property type="entry name" value="SIGNAL PEPTIDASE COMPLEX SUBUNIT 1"/>
    <property type="match status" value="1"/>
</dbReference>
<organism evidence="12 13">
    <name type="scientific">Aplysia californica</name>
    <name type="common">California sea hare</name>
    <dbReference type="NCBI Taxonomy" id="6500"/>
    <lineage>
        <taxon>Eukaryota</taxon>
        <taxon>Metazoa</taxon>
        <taxon>Spiralia</taxon>
        <taxon>Lophotrochozoa</taxon>
        <taxon>Mollusca</taxon>
        <taxon>Gastropoda</taxon>
        <taxon>Heterobranchia</taxon>
        <taxon>Euthyneura</taxon>
        <taxon>Tectipleura</taxon>
        <taxon>Aplysiida</taxon>
        <taxon>Aplysioidea</taxon>
        <taxon>Aplysiidae</taxon>
        <taxon>Aplysia</taxon>
    </lineage>
</organism>
<name>A0ABM0K594_APLCA</name>
<evidence type="ECO:0000256" key="3">
    <source>
        <dbReference type="ARBA" id="ARBA00017059"/>
    </source>
</evidence>
<evidence type="ECO:0000256" key="6">
    <source>
        <dbReference type="ARBA" id="ARBA00022989"/>
    </source>
</evidence>
<keyword evidence="6 11" id="KW-1133">Transmembrane helix</keyword>
<dbReference type="Pfam" id="PF06645">
    <property type="entry name" value="SPC12"/>
    <property type="match status" value="1"/>
</dbReference>
<evidence type="ECO:0000256" key="5">
    <source>
        <dbReference type="ARBA" id="ARBA00022824"/>
    </source>
</evidence>
<feature type="region of interest" description="Disordered" evidence="10">
    <location>
        <begin position="88"/>
        <end position="118"/>
    </location>
</feature>
<sequence>MNYIESLLPESIKSIPTHMDFDGQRRAERYFQVIIVLYAIVGFVWGYATQSFSQTLYILFAGVFLSSVLTLVPWKMYRSQPLQWQPARVEQDSATPSPPAVTGNPGSQSKSKKKKIKE</sequence>
<evidence type="ECO:0000256" key="10">
    <source>
        <dbReference type="SAM" id="MobiDB-lite"/>
    </source>
</evidence>
<keyword evidence="5" id="KW-0256">Endoplasmic reticulum</keyword>
<keyword evidence="4 11" id="KW-0812">Transmembrane</keyword>
<proteinExistence type="inferred from homology"/>